<gene>
    <name evidence="2" type="ORF">TcWFU_010522</name>
</gene>
<feature type="region of interest" description="Disordered" evidence="1">
    <location>
        <begin position="1"/>
        <end position="65"/>
    </location>
</feature>
<protein>
    <submittedName>
        <fullName evidence="2">Uncharacterized protein</fullName>
    </submittedName>
</protein>
<evidence type="ECO:0000313" key="2">
    <source>
        <dbReference type="EMBL" id="KAL5109617.1"/>
    </source>
</evidence>
<name>A0ABR4QJ68_9CEST</name>
<sequence length="299" mass="33880">MGNCGLYRKGKKEGEVEERGDEQLGRISQNSYGKSNATDGVTRVVKPQSSSSSSPSSSKAIVKGSKPVSPWDFNGLPMPISIRHSANVIMEPKNLISMLKKYVPATTLKKGVMQLQQRYPKTIPYVYATALGFARLEQAWKKCKVTRRPGIKFPRGSAGAPFCDIKRLDDRAIPPEKEKWWRYTMFLLVDPLEKDKFPRSLSENGGQLVSVESRTGCEIRIGEKKFLYRGNLVRHFFIDGPTQNAIVCCQNSLPQWILKHIIIDHKNSYRKEPLIPQPVLMKLERLTDFTMPRQTALVN</sequence>
<feature type="compositionally biased region" description="Low complexity" evidence="1">
    <location>
        <begin position="49"/>
        <end position="58"/>
    </location>
</feature>
<comment type="caution">
    <text evidence="2">The sequence shown here is derived from an EMBL/GenBank/DDBJ whole genome shotgun (WGS) entry which is preliminary data.</text>
</comment>
<evidence type="ECO:0000256" key="1">
    <source>
        <dbReference type="SAM" id="MobiDB-lite"/>
    </source>
</evidence>
<keyword evidence="3" id="KW-1185">Reference proteome</keyword>
<organism evidence="2 3">
    <name type="scientific">Taenia crassiceps</name>
    <dbReference type="NCBI Taxonomy" id="6207"/>
    <lineage>
        <taxon>Eukaryota</taxon>
        <taxon>Metazoa</taxon>
        <taxon>Spiralia</taxon>
        <taxon>Lophotrochozoa</taxon>
        <taxon>Platyhelminthes</taxon>
        <taxon>Cestoda</taxon>
        <taxon>Eucestoda</taxon>
        <taxon>Cyclophyllidea</taxon>
        <taxon>Taeniidae</taxon>
        <taxon>Taenia</taxon>
    </lineage>
</organism>
<dbReference type="EMBL" id="JAKROA010000003">
    <property type="protein sequence ID" value="KAL5109617.1"/>
    <property type="molecule type" value="Genomic_DNA"/>
</dbReference>
<accession>A0ABR4QJ68</accession>
<proteinExistence type="predicted"/>
<evidence type="ECO:0000313" key="3">
    <source>
        <dbReference type="Proteomes" id="UP001651158"/>
    </source>
</evidence>
<feature type="compositionally biased region" description="Polar residues" evidence="1">
    <location>
        <begin position="26"/>
        <end position="39"/>
    </location>
</feature>
<reference evidence="2 3" key="1">
    <citation type="journal article" date="2022" name="Front. Cell. Infect. Microbiol.">
        <title>The Genomes of Two Strains of Taenia crassiceps the Animal Model for the Study of Human Cysticercosis.</title>
        <authorList>
            <person name="Bobes R.J."/>
            <person name="Estrada K."/>
            <person name="Rios-Valencia D.G."/>
            <person name="Calderon-Gallegos A."/>
            <person name="de la Torre P."/>
            <person name="Carrero J.C."/>
            <person name="Sanchez-Flores A."/>
            <person name="Laclette J.P."/>
        </authorList>
    </citation>
    <scope>NUCLEOTIDE SEQUENCE [LARGE SCALE GENOMIC DNA]</scope>
    <source>
        <strain evidence="2">WFUcys</strain>
    </source>
</reference>
<dbReference type="Proteomes" id="UP001651158">
    <property type="component" value="Unassembled WGS sequence"/>
</dbReference>